<name>A0A6J4SIX2_9ACTN</name>
<gene>
    <name evidence="1" type="ORF">AVDCRST_MAG65-2161</name>
</gene>
<feature type="non-terminal residue" evidence="1">
    <location>
        <position position="1"/>
    </location>
</feature>
<proteinExistence type="predicted"/>
<sequence length="136" mass="15088">APGGRVGVTTFGPQDPRWRAVDDLFRPYLPPALSDARTTGAKGPFGSDEGVAALLTGAGLVDVRTAHRTVEAAFDSPERWVEFSWSHGQRVMWEHVPEDERDGLRERALELLRGFEAGDGGLRFRQQVRHTLGRRP</sequence>
<evidence type="ECO:0000313" key="1">
    <source>
        <dbReference type="EMBL" id="CAA9493477.1"/>
    </source>
</evidence>
<dbReference type="EMBL" id="CADCVL010000371">
    <property type="protein sequence ID" value="CAA9493477.1"/>
    <property type="molecule type" value="Genomic_DNA"/>
</dbReference>
<dbReference type="SUPFAM" id="SSF53335">
    <property type="entry name" value="S-adenosyl-L-methionine-dependent methyltransferases"/>
    <property type="match status" value="1"/>
</dbReference>
<protein>
    <submittedName>
        <fullName evidence="1">Uncharacterized protein</fullName>
    </submittedName>
</protein>
<accession>A0A6J4SIX2</accession>
<organism evidence="1">
    <name type="scientific">uncultured Solirubrobacteraceae bacterium</name>
    <dbReference type="NCBI Taxonomy" id="1162706"/>
    <lineage>
        <taxon>Bacteria</taxon>
        <taxon>Bacillati</taxon>
        <taxon>Actinomycetota</taxon>
        <taxon>Thermoleophilia</taxon>
        <taxon>Solirubrobacterales</taxon>
        <taxon>Solirubrobacteraceae</taxon>
        <taxon>environmental samples</taxon>
    </lineage>
</organism>
<dbReference type="InterPro" id="IPR029063">
    <property type="entry name" value="SAM-dependent_MTases_sf"/>
</dbReference>
<dbReference type="AlphaFoldDB" id="A0A6J4SIX2"/>
<reference evidence="1" key="1">
    <citation type="submission" date="2020-02" db="EMBL/GenBank/DDBJ databases">
        <authorList>
            <person name="Meier V. D."/>
        </authorList>
    </citation>
    <scope>NUCLEOTIDE SEQUENCE</scope>
    <source>
        <strain evidence="1">AVDCRST_MAG65</strain>
    </source>
</reference>